<comment type="caution">
    <text evidence="1">The sequence shown here is derived from an EMBL/GenBank/DDBJ whole genome shotgun (WGS) entry which is preliminary data.</text>
</comment>
<evidence type="ECO:0000313" key="1">
    <source>
        <dbReference type="EMBL" id="GBP07650.1"/>
    </source>
</evidence>
<reference evidence="1 2" key="1">
    <citation type="journal article" date="2019" name="Commun. Biol.">
        <title>The bagworm genome reveals a unique fibroin gene that provides high tensile strength.</title>
        <authorList>
            <person name="Kono N."/>
            <person name="Nakamura H."/>
            <person name="Ohtoshi R."/>
            <person name="Tomita M."/>
            <person name="Numata K."/>
            <person name="Arakawa K."/>
        </authorList>
    </citation>
    <scope>NUCLEOTIDE SEQUENCE [LARGE SCALE GENOMIC DNA]</scope>
</reference>
<dbReference type="Proteomes" id="UP000299102">
    <property type="component" value="Unassembled WGS sequence"/>
</dbReference>
<proteinExistence type="predicted"/>
<organism evidence="1 2">
    <name type="scientific">Eumeta variegata</name>
    <name type="common">Bagworm moth</name>
    <name type="synonym">Eumeta japonica</name>
    <dbReference type="NCBI Taxonomy" id="151549"/>
    <lineage>
        <taxon>Eukaryota</taxon>
        <taxon>Metazoa</taxon>
        <taxon>Ecdysozoa</taxon>
        <taxon>Arthropoda</taxon>
        <taxon>Hexapoda</taxon>
        <taxon>Insecta</taxon>
        <taxon>Pterygota</taxon>
        <taxon>Neoptera</taxon>
        <taxon>Endopterygota</taxon>
        <taxon>Lepidoptera</taxon>
        <taxon>Glossata</taxon>
        <taxon>Ditrysia</taxon>
        <taxon>Tineoidea</taxon>
        <taxon>Psychidae</taxon>
        <taxon>Oiketicinae</taxon>
        <taxon>Eumeta</taxon>
    </lineage>
</organism>
<sequence>MIALACNATVNFKKRRFRYRTPALANGVDRGSVPDLQIIGNEVDGVYVIQPLPRRWRRRYALASPTSCRHVVVFIDRQSIHREKL</sequence>
<gene>
    <name evidence="1" type="ORF">EVAR_2772_1</name>
</gene>
<dbReference type="AlphaFoldDB" id="A0A4C1T278"/>
<protein>
    <submittedName>
        <fullName evidence="1">Uncharacterized protein</fullName>
    </submittedName>
</protein>
<keyword evidence="2" id="KW-1185">Reference proteome</keyword>
<name>A0A4C1T278_EUMVA</name>
<evidence type="ECO:0000313" key="2">
    <source>
        <dbReference type="Proteomes" id="UP000299102"/>
    </source>
</evidence>
<accession>A0A4C1T278</accession>
<dbReference type="EMBL" id="BGZK01000027">
    <property type="protein sequence ID" value="GBP07650.1"/>
    <property type="molecule type" value="Genomic_DNA"/>
</dbReference>